<dbReference type="Proteomes" id="UP000324222">
    <property type="component" value="Unassembled WGS sequence"/>
</dbReference>
<dbReference type="EMBL" id="VSRR010019804">
    <property type="protein sequence ID" value="MPC62544.1"/>
    <property type="molecule type" value="Genomic_DNA"/>
</dbReference>
<name>A0A5B7H134_PORTR</name>
<evidence type="ECO:0000313" key="2">
    <source>
        <dbReference type="Proteomes" id="UP000324222"/>
    </source>
</evidence>
<reference evidence="1 2" key="1">
    <citation type="submission" date="2019-05" db="EMBL/GenBank/DDBJ databases">
        <title>Another draft genome of Portunus trituberculatus and its Hox gene families provides insights of decapod evolution.</title>
        <authorList>
            <person name="Jeong J.-H."/>
            <person name="Song I."/>
            <person name="Kim S."/>
            <person name="Choi T."/>
            <person name="Kim D."/>
            <person name="Ryu S."/>
            <person name="Kim W."/>
        </authorList>
    </citation>
    <scope>NUCLEOTIDE SEQUENCE [LARGE SCALE GENOMIC DNA]</scope>
    <source>
        <tissue evidence="1">Muscle</tissue>
    </source>
</reference>
<keyword evidence="2" id="KW-1185">Reference proteome</keyword>
<organism evidence="1 2">
    <name type="scientific">Portunus trituberculatus</name>
    <name type="common">Swimming crab</name>
    <name type="synonym">Neptunus trituberculatus</name>
    <dbReference type="NCBI Taxonomy" id="210409"/>
    <lineage>
        <taxon>Eukaryota</taxon>
        <taxon>Metazoa</taxon>
        <taxon>Ecdysozoa</taxon>
        <taxon>Arthropoda</taxon>
        <taxon>Crustacea</taxon>
        <taxon>Multicrustacea</taxon>
        <taxon>Malacostraca</taxon>
        <taxon>Eumalacostraca</taxon>
        <taxon>Eucarida</taxon>
        <taxon>Decapoda</taxon>
        <taxon>Pleocyemata</taxon>
        <taxon>Brachyura</taxon>
        <taxon>Eubrachyura</taxon>
        <taxon>Portunoidea</taxon>
        <taxon>Portunidae</taxon>
        <taxon>Portuninae</taxon>
        <taxon>Portunus</taxon>
    </lineage>
</organism>
<comment type="caution">
    <text evidence="1">The sequence shown here is derived from an EMBL/GenBank/DDBJ whole genome shotgun (WGS) entry which is preliminary data.</text>
</comment>
<protein>
    <submittedName>
        <fullName evidence="1">Uncharacterized protein</fullName>
    </submittedName>
</protein>
<sequence>MTLLRASDRCRNVSQVGERASSELRTTTAYVHPTLRAPVLPLLALHWRRGDKQTVEEKGKEEKEEQKE</sequence>
<gene>
    <name evidence="1" type="ORF">E2C01_056632</name>
</gene>
<accession>A0A5B7H134</accession>
<proteinExistence type="predicted"/>
<dbReference type="AlphaFoldDB" id="A0A5B7H134"/>
<evidence type="ECO:0000313" key="1">
    <source>
        <dbReference type="EMBL" id="MPC62544.1"/>
    </source>
</evidence>